<keyword evidence="6" id="KW-1185">Reference proteome</keyword>
<proteinExistence type="inferred from homology"/>
<gene>
    <name evidence="5" type="ORF">LQ327_28405</name>
</gene>
<dbReference type="NCBIfam" id="NF005310">
    <property type="entry name" value="PRK06842.1"/>
    <property type="match status" value="1"/>
</dbReference>
<dbReference type="SUPFAM" id="SSF117457">
    <property type="entry name" value="FumA C-terminal domain-like"/>
    <property type="match status" value="1"/>
</dbReference>
<dbReference type="NCBIfam" id="TIGR00723">
    <property type="entry name" value="ttdB_fumA_fumB"/>
    <property type="match status" value="1"/>
</dbReference>
<sequence>MTGPGDVSDGAPLTPNDSNSTSSIRLPLEETTLRELRAGDSVLLSGTVYTARDAAHARFAEAIAAGEPLPFDVDGATIYFVGPTPARPGHVIGSAGPTTASRCDAYSPMLVERGLRSMIGKGRRNQAVKDSMRAHGCIYFGAIEGTAALLSQCITSAEIIAYEDLGAEAVRKLTIEDFPALVVNDVHGADLYDDGPARWRRR</sequence>
<feature type="compositionally biased region" description="Polar residues" evidence="3">
    <location>
        <begin position="15"/>
        <end position="24"/>
    </location>
</feature>
<evidence type="ECO:0000313" key="6">
    <source>
        <dbReference type="Proteomes" id="UP001199469"/>
    </source>
</evidence>
<dbReference type="Gene3D" id="3.20.130.10">
    <property type="entry name" value="Fe-S hydro-lyase, tartrate dehydratase beta-type, catalytic domain"/>
    <property type="match status" value="1"/>
</dbReference>
<comment type="caution">
    <text evidence="5">The sequence shown here is derived from an EMBL/GenBank/DDBJ whole genome shotgun (WGS) entry which is preliminary data.</text>
</comment>
<evidence type="ECO:0000313" key="5">
    <source>
        <dbReference type="EMBL" id="MCD2197301.1"/>
    </source>
</evidence>
<dbReference type="Pfam" id="PF05683">
    <property type="entry name" value="Fumerase_C"/>
    <property type="match status" value="1"/>
</dbReference>
<evidence type="ECO:0000259" key="4">
    <source>
        <dbReference type="Pfam" id="PF05683"/>
    </source>
</evidence>
<dbReference type="InterPro" id="IPR036660">
    <property type="entry name" value="Fe-S_hydroAse_TtdB_cat_sf"/>
</dbReference>
<evidence type="ECO:0000256" key="3">
    <source>
        <dbReference type="SAM" id="MobiDB-lite"/>
    </source>
</evidence>
<dbReference type="EMBL" id="JAJNDB010000007">
    <property type="protein sequence ID" value="MCD2197301.1"/>
    <property type="molecule type" value="Genomic_DNA"/>
</dbReference>
<feature type="region of interest" description="Disordered" evidence="3">
    <location>
        <begin position="1"/>
        <end position="26"/>
    </location>
</feature>
<feature type="domain" description="Fe-S hydro-lyase tartrate dehydratase beta-type catalytic" evidence="4">
    <location>
        <begin position="21"/>
        <end position="194"/>
    </location>
</feature>
<reference evidence="5 6" key="1">
    <citation type="submission" date="2021-11" db="EMBL/GenBank/DDBJ databases">
        <title>Draft genome sequence of Actinomycetospora sp. SF1 isolated from the rhizosphere soil.</title>
        <authorList>
            <person name="Duangmal K."/>
            <person name="Chantavorakit T."/>
        </authorList>
    </citation>
    <scope>NUCLEOTIDE SEQUENCE [LARGE SCALE GENOMIC DNA]</scope>
    <source>
        <strain evidence="5 6">TBRC 5722</strain>
    </source>
</reference>
<comment type="similarity">
    <text evidence="1">Belongs to the class-I fumarase family.</text>
</comment>
<protein>
    <submittedName>
        <fullName evidence="5">Fe-S-containing hydro-lyase</fullName>
    </submittedName>
</protein>
<dbReference type="InterPro" id="IPR004647">
    <property type="entry name" value="Fe-S_hydro-lyase_TtdB-typ_cat"/>
</dbReference>
<organism evidence="5 6">
    <name type="scientific">Actinomycetospora endophytica</name>
    <dbReference type="NCBI Taxonomy" id="2291215"/>
    <lineage>
        <taxon>Bacteria</taxon>
        <taxon>Bacillati</taxon>
        <taxon>Actinomycetota</taxon>
        <taxon>Actinomycetes</taxon>
        <taxon>Pseudonocardiales</taxon>
        <taxon>Pseudonocardiaceae</taxon>
        <taxon>Actinomycetospora</taxon>
    </lineage>
</organism>
<dbReference type="PANTHER" id="PTHR43351:SF2">
    <property type="entry name" value="L(+)-TARTRATE DEHYDRATASE SUBUNIT BETA-RELATED"/>
    <property type="match status" value="1"/>
</dbReference>
<name>A0ABS8PGB0_9PSEU</name>
<accession>A0ABS8PGB0</accession>
<dbReference type="PANTHER" id="PTHR43351">
    <property type="entry name" value="L(+)-TARTRATE DEHYDRATASE SUBUNIT BETA"/>
    <property type="match status" value="1"/>
</dbReference>
<evidence type="ECO:0000256" key="1">
    <source>
        <dbReference type="ARBA" id="ARBA00008876"/>
    </source>
</evidence>
<dbReference type="RefSeq" id="WP_230739228.1">
    <property type="nucleotide sequence ID" value="NZ_JAJNDB010000007.1"/>
</dbReference>
<keyword evidence="2" id="KW-0456">Lyase</keyword>
<dbReference type="Proteomes" id="UP001199469">
    <property type="component" value="Unassembled WGS sequence"/>
</dbReference>
<evidence type="ECO:0000256" key="2">
    <source>
        <dbReference type="ARBA" id="ARBA00023239"/>
    </source>
</evidence>